<reference evidence="2" key="1">
    <citation type="submission" date="2014-02" db="EMBL/GenBank/DDBJ databases">
        <title>The Genome Sequence of Trichophyton rubrum (morphotype fischeri) CBS 288.86.</title>
        <authorList>
            <consortium name="The Broad Institute Genomics Platform"/>
            <person name="Cuomo C.A."/>
            <person name="White T.C."/>
            <person name="Graser Y."/>
            <person name="Martinez-Rossi N."/>
            <person name="Heitman J."/>
            <person name="Young S.K."/>
            <person name="Zeng Q."/>
            <person name="Gargeya S."/>
            <person name="Abouelleil A."/>
            <person name="Alvarado L."/>
            <person name="Chapman S.B."/>
            <person name="Gainer-Dewar J."/>
            <person name="Goldberg J."/>
            <person name="Griggs A."/>
            <person name="Gujja S."/>
            <person name="Hansen M."/>
            <person name="Howarth C."/>
            <person name="Imamovic A."/>
            <person name="Larimer J."/>
            <person name="Martinez D."/>
            <person name="Murphy C."/>
            <person name="Pearson M.D."/>
            <person name="Persinoti G."/>
            <person name="Poon T."/>
            <person name="Priest M."/>
            <person name="Roberts A.D."/>
            <person name="Saif S."/>
            <person name="Shea T.D."/>
            <person name="Sykes S.N."/>
            <person name="Wortman J."/>
            <person name="Nusbaum C."/>
            <person name="Birren B."/>
        </authorList>
    </citation>
    <scope>NUCLEOTIDE SEQUENCE [LARGE SCALE GENOMIC DNA]</scope>
    <source>
        <strain evidence="2">CBS 288.86</strain>
    </source>
</reference>
<dbReference type="Proteomes" id="UP000023758">
    <property type="component" value="Unassembled WGS sequence"/>
</dbReference>
<gene>
    <name evidence="2" type="ORF">H103_05019</name>
</gene>
<protein>
    <submittedName>
        <fullName evidence="2">Uncharacterized protein</fullName>
    </submittedName>
</protein>
<dbReference type="HOGENOM" id="CLU_1644938_0_0_1"/>
<feature type="compositionally biased region" description="Polar residues" evidence="1">
    <location>
        <begin position="1"/>
        <end position="15"/>
    </location>
</feature>
<dbReference type="EMBL" id="KK207865">
    <property type="protein sequence ID" value="EZF51511.1"/>
    <property type="molecule type" value="Genomic_DNA"/>
</dbReference>
<accession>A0A022VZJ1</accession>
<proteinExistence type="predicted"/>
<name>A0A022VZJ1_TRIRU</name>
<evidence type="ECO:0000313" key="2">
    <source>
        <dbReference type="EMBL" id="EZF51511.1"/>
    </source>
</evidence>
<feature type="region of interest" description="Disordered" evidence="1">
    <location>
        <begin position="1"/>
        <end position="44"/>
    </location>
</feature>
<dbReference type="AlphaFoldDB" id="A0A022VZJ1"/>
<evidence type="ECO:0000256" key="1">
    <source>
        <dbReference type="SAM" id="MobiDB-lite"/>
    </source>
</evidence>
<organism evidence="2">
    <name type="scientific">Trichophyton rubrum CBS 288.86</name>
    <dbReference type="NCBI Taxonomy" id="1215330"/>
    <lineage>
        <taxon>Eukaryota</taxon>
        <taxon>Fungi</taxon>
        <taxon>Dikarya</taxon>
        <taxon>Ascomycota</taxon>
        <taxon>Pezizomycotina</taxon>
        <taxon>Eurotiomycetes</taxon>
        <taxon>Eurotiomycetidae</taxon>
        <taxon>Onygenales</taxon>
        <taxon>Arthrodermataceae</taxon>
        <taxon>Trichophyton</taxon>
    </lineage>
</organism>
<sequence length="161" mass="17793">MLGSRTSGYLLQPASQPARHSHRIRSPEGLSETRRSKKEAKKEEKSIGTVRDLVLLGLLTNRESLALRITRAASREIELRSQLDNFLAAPPLVAFSGSSAFSSLVSAAALLYLYNCWFHGLARFSSMHPLFLSLHGCCINSRMHATAESPKRATREMAPEV</sequence>